<accession>A0AA88SH20</accession>
<evidence type="ECO:0008006" key="5">
    <source>
        <dbReference type="Google" id="ProtNLM"/>
    </source>
</evidence>
<evidence type="ECO:0000256" key="2">
    <source>
        <dbReference type="SAM" id="SignalP"/>
    </source>
</evidence>
<dbReference type="AlphaFoldDB" id="A0AA88SH20"/>
<protein>
    <recommendedName>
        <fullName evidence="5">Secreted protein</fullName>
    </recommendedName>
</protein>
<comment type="caution">
    <text evidence="3">The sequence shown here is derived from an EMBL/GenBank/DDBJ whole genome shotgun (WGS) entry which is preliminary data.</text>
</comment>
<dbReference type="Proteomes" id="UP001187315">
    <property type="component" value="Unassembled WGS sequence"/>
</dbReference>
<gene>
    <name evidence="3" type="ORF">Q7C36_014327</name>
</gene>
<feature type="signal peptide" evidence="2">
    <location>
        <begin position="1"/>
        <end position="23"/>
    </location>
</feature>
<dbReference type="EMBL" id="JAVHJS010000014">
    <property type="protein sequence ID" value="KAK2836458.1"/>
    <property type="molecule type" value="Genomic_DNA"/>
</dbReference>
<keyword evidence="4" id="KW-1185">Reference proteome</keyword>
<feature type="region of interest" description="Disordered" evidence="1">
    <location>
        <begin position="76"/>
        <end position="104"/>
    </location>
</feature>
<reference evidence="3" key="1">
    <citation type="submission" date="2023-08" db="EMBL/GenBank/DDBJ databases">
        <title>Pelteobagrus vachellii genome.</title>
        <authorList>
            <person name="Liu H."/>
        </authorList>
    </citation>
    <scope>NUCLEOTIDE SEQUENCE</scope>
    <source>
        <strain evidence="3">PRFRI_2022a</strain>
        <tissue evidence="3">Muscle</tissue>
    </source>
</reference>
<feature type="chain" id="PRO_5041727923" description="Secreted protein" evidence="2">
    <location>
        <begin position="24"/>
        <end position="104"/>
    </location>
</feature>
<evidence type="ECO:0000256" key="1">
    <source>
        <dbReference type="SAM" id="MobiDB-lite"/>
    </source>
</evidence>
<sequence length="104" mass="11349">MPGGELLLMSKVTVKMLFACVTARNEPWTSVRVSCRLAVIHTAVNADPDSCREPIRISRNMGAGINTIHTSTCASVSIPTTPVSKPHSRCSSVRNSKNNRRRSK</sequence>
<organism evidence="3 4">
    <name type="scientific">Tachysurus vachellii</name>
    <name type="common">Darkbarbel catfish</name>
    <name type="synonym">Pelteobagrus vachellii</name>
    <dbReference type="NCBI Taxonomy" id="175792"/>
    <lineage>
        <taxon>Eukaryota</taxon>
        <taxon>Metazoa</taxon>
        <taxon>Chordata</taxon>
        <taxon>Craniata</taxon>
        <taxon>Vertebrata</taxon>
        <taxon>Euteleostomi</taxon>
        <taxon>Actinopterygii</taxon>
        <taxon>Neopterygii</taxon>
        <taxon>Teleostei</taxon>
        <taxon>Ostariophysi</taxon>
        <taxon>Siluriformes</taxon>
        <taxon>Bagridae</taxon>
        <taxon>Tachysurus</taxon>
    </lineage>
</organism>
<evidence type="ECO:0000313" key="4">
    <source>
        <dbReference type="Proteomes" id="UP001187315"/>
    </source>
</evidence>
<proteinExistence type="predicted"/>
<name>A0AA88SH20_TACVA</name>
<keyword evidence="2" id="KW-0732">Signal</keyword>
<evidence type="ECO:0000313" key="3">
    <source>
        <dbReference type="EMBL" id="KAK2836458.1"/>
    </source>
</evidence>